<evidence type="ECO:0000256" key="2">
    <source>
        <dbReference type="SAM" id="SignalP"/>
    </source>
</evidence>
<sequence>MSARDMVWRRLLVSSLAVAAALGIAACGKGSGGDQAAASDQRFPGYQQVGGSGDAAQLWFNPTDITRDSGAYLIHALKSFPDGYARFDVATNCRDLTRRMPGAQYRADGTADKDYPGNDAAVPAKSEPGMAELMSKACGVAMAARSIRGEFKVPAALELLYGAYDAQSKSASWQDAEIPAGLPGSDMLQWSAGRALQVTGVANFAFSEGGQRKQVLVTNAVPDGGGCHACTGLLGVTIFKQDGDAWKVEASNPYLASMGASGSVGQGFEWTAAGGDQYALIVTGGDMHQGYETASSSVFLRGKNGGFTRVVDDAQTGSSDAERLSVKTRFVKGKDPAHDDIRLAFTHELAGQAARVAEHLYAYSDGKYELVKQDDAPAVAATGEAANKAVEPGEPSRKDTAKQAAATPKPKPARVAAAPAPVPAPQAANGPSFDCGKARSDAERLICADGDLAAQDAAVARLLGQARAAVADRDGFRDRVRQQWGYRDSACHDRQCLTRWYAAQRAYLAQVAQTGQLD</sequence>
<dbReference type="KEGG" id="bgo:BM43_7249"/>
<dbReference type="RefSeq" id="WP_052409265.1">
    <property type="nucleotide sequence ID" value="NZ_CADEVY010000007.1"/>
</dbReference>
<name>A0AAW3F0Q5_BURGA</name>
<dbReference type="PROSITE" id="PS51257">
    <property type="entry name" value="PROKAR_LIPOPROTEIN"/>
    <property type="match status" value="1"/>
</dbReference>
<protein>
    <submittedName>
        <fullName evidence="3">Lipo domain protein</fullName>
    </submittedName>
</protein>
<feature type="chain" id="PRO_5043486939" evidence="2">
    <location>
        <begin position="20"/>
        <end position="518"/>
    </location>
</feature>
<reference evidence="3 4" key="1">
    <citation type="submission" date="2014-04" db="EMBL/GenBank/DDBJ databases">
        <authorList>
            <person name="Bishop-Lilly K.A."/>
            <person name="Broomall S.M."/>
            <person name="Chain P.S."/>
            <person name="Chertkov O."/>
            <person name="Coyne S.R."/>
            <person name="Daligault H.E."/>
            <person name="Davenport K.W."/>
            <person name="Erkkila T."/>
            <person name="Frey K.G."/>
            <person name="Gibbons H.S."/>
            <person name="Gu W."/>
            <person name="Jaissle J."/>
            <person name="Johnson S.L."/>
            <person name="Koroleva G.I."/>
            <person name="Ladner J.T."/>
            <person name="Lo C.-C."/>
            <person name="Minogue T.D."/>
            <person name="Munk C."/>
            <person name="Palacios G.F."/>
            <person name="Redden C.L."/>
            <person name="Rosenzweig C.N."/>
            <person name="Scholz M.B."/>
            <person name="Teshima H."/>
            <person name="Xu Y."/>
        </authorList>
    </citation>
    <scope>NUCLEOTIDE SEQUENCE [LARGE SCALE GENOMIC DNA]</scope>
    <source>
        <strain evidence="4">gladioli</strain>
    </source>
</reference>
<comment type="caution">
    <text evidence="3">The sequence shown here is derived from an EMBL/GenBank/DDBJ whole genome shotgun (WGS) entry which is preliminary data.</text>
</comment>
<organism evidence="3 4">
    <name type="scientific">Burkholderia gladioli</name>
    <name type="common">Pseudomonas marginata</name>
    <name type="synonym">Phytomonas marginata</name>
    <dbReference type="NCBI Taxonomy" id="28095"/>
    <lineage>
        <taxon>Bacteria</taxon>
        <taxon>Pseudomonadati</taxon>
        <taxon>Pseudomonadota</taxon>
        <taxon>Betaproteobacteria</taxon>
        <taxon>Burkholderiales</taxon>
        <taxon>Burkholderiaceae</taxon>
        <taxon>Burkholderia</taxon>
    </lineage>
</organism>
<feature type="region of interest" description="Disordered" evidence="1">
    <location>
        <begin position="382"/>
        <end position="435"/>
    </location>
</feature>
<dbReference type="EMBL" id="JPGG01000016">
    <property type="protein sequence ID" value="KGC14403.1"/>
    <property type="molecule type" value="Genomic_DNA"/>
</dbReference>
<evidence type="ECO:0000256" key="1">
    <source>
        <dbReference type="SAM" id="MobiDB-lite"/>
    </source>
</evidence>
<dbReference type="AlphaFoldDB" id="A0AAW3F0Q5"/>
<evidence type="ECO:0000313" key="4">
    <source>
        <dbReference type="Proteomes" id="UP000029590"/>
    </source>
</evidence>
<feature type="signal peptide" evidence="2">
    <location>
        <begin position="1"/>
        <end position="19"/>
    </location>
</feature>
<keyword evidence="2" id="KW-0732">Signal</keyword>
<gene>
    <name evidence="3" type="ORF">DM48_515</name>
</gene>
<evidence type="ECO:0000313" key="3">
    <source>
        <dbReference type="EMBL" id="KGC14403.1"/>
    </source>
</evidence>
<accession>A0AAW3F0Q5</accession>
<feature type="compositionally biased region" description="Low complexity" evidence="1">
    <location>
        <begin position="402"/>
        <end position="419"/>
    </location>
</feature>
<dbReference type="Proteomes" id="UP000029590">
    <property type="component" value="Unassembled WGS sequence"/>
</dbReference>
<proteinExistence type="predicted"/>